<dbReference type="Gene3D" id="2.40.50.220">
    <property type="entry name" value="EutN/Ccml"/>
    <property type="match status" value="1"/>
</dbReference>
<dbReference type="Pfam" id="PF03319">
    <property type="entry name" value="EutN_CcmL"/>
    <property type="match status" value="1"/>
</dbReference>
<keyword evidence="2" id="KW-1283">Bacterial microcompartment</keyword>
<evidence type="ECO:0000256" key="1">
    <source>
        <dbReference type="ARBA" id="ARBA00024322"/>
    </source>
</evidence>
<dbReference type="AlphaFoldDB" id="A0A3P3XQ58"/>
<dbReference type="PROSITE" id="PS51932">
    <property type="entry name" value="BMV"/>
    <property type="match status" value="1"/>
</dbReference>
<dbReference type="InterPro" id="IPR004992">
    <property type="entry name" value="EutN_CcmL"/>
</dbReference>
<dbReference type="CDD" id="cd01614">
    <property type="entry name" value="EutN_CcmL"/>
    <property type="match status" value="1"/>
</dbReference>
<dbReference type="SUPFAM" id="SSF159133">
    <property type="entry name" value="EutN/CcmL-like"/>
    <property type="match status" value="1"/>
</dbReference>
<reference evidence="3" key="1">
    <citation type="submission" date="2017-02" db="EMBL/GenBank/DDBJ databases">
        <authorList>
            <person name="Regsiter A."/>
            <person name="William W."/>
        </authorList>
    </citation>
    <scope>NUCLEOTIDE SEQUENCE</scope>
    <source>
        <strain evidence="3">BdmA 4</strain>
    </source>
</reference>
<organism evidence="3">
    <name type="scientific">uncultured spirochete</name>
    <dbReference type="NCBI Taxonomy" id="156406"/>
    <lineage>
        <taxon>Bacteria</taxon>
        <taxon>Pseudomonadati</taxon>
        <taxon>Spirochaetota</taxon>
        <taxon>Spirochaetia</taxon>
        <taxon>Spirochaetales</taxon>
        <taxon>environmental samples</taxon>
    </lineage>
</organism>
<gene>
    <name evidence="3" type="ORF">SPIRO4BDMA_40771</name>
</gene>
<name>A0A3P3XQ58_9SPIR</name>
<protein>
    <submittedName>
        <fullName evidence="3">Ethanolamine utilization protein EutN/carboxysome structural protein CcmL</fullName>
    </submittedName>
</protein>
<dbReference type="PANTHER" id="PTHR36539:SF1">
    <property type="entry name" value="BACTERIAL MICROCOMPARTMENT SHELL VERTEX PROTEIN EUTN"/>
    <property type="match status" value="1"/>
</dbReference>
<dbReference type="InterPro" id="IPR036677">
    <property type="entry name" value="EutN_CcmL_sf"/>
</dbReference>
<dbReference type="EMBL" id="FWDO01000004">
    <property type="protein sequence ID" value="SLM18199.1"/>
    <property type="molecule type" value="Genomic_DNA"/>
</dbReference>
<sequence length="92" mass="9878">MKLGRVVGRVVSTKKMPCFDGLKLLLVQPLDHLKRNAGPVIVAFDTVKSGEGDLVFFESGKEAAQANPNGWFNPGDAAIIGIVDAVNTEEIR</sequence>
<comment type="subcellular location">
    <subcellularLocation>
        <location evidence="1">Bacterial microcompartment</location>
    </subcellularLocation>
</comment>
<dbReference type="GO" id="GO:0031469">
    <property type="term" value="C:bacterial microcompartment"/>
    <property type="evidence" value="ECO:0007669"/>
    <property type="project" value="UniProtKB-SubCell"/>
</dbReference>
<dbReference type="PANTHER" id="PTHR36539">
    <property type="entry name" value="ETHANOLAMINE UTILIZATION PROTEIN EUTN"/>
    <property type="match status" value="1"/>
</dbReference>
<proteinExistence type="predicted"/>
<evidence type="ECO:0000256" key="2">
    <source>
        <dbReference type="ARBA" id="ARBA00024446"/>
    </source>
</evidence>
<evidence type="ECO:0000313" key="3">
    <source>
        <dbReference type="EMBL" id="SLM18199.1"/>
    </source>
</evidence>
<accession>A0A3P3XQ58</accession>